<sequence length="561" mass="64634">MASLFTVSEGDAASFQQQYQRLIEEFVETLLNLQDREKERVVQIFDKERLVYSSDSKQIQDEISGFTGKLLHPEIIEQLEQMRDTPVGGIVESARNKRVELDGRIVLQSDEQGMVIVNELREPEIANNEIFQPLNEENLAGLINSEDGKAPEIPEEDKLAENYQSLPKFETERINDLVASVRQGLQSKDYAKIEEAMYEVPYPARKSAISFLSETERQEAKKLKEHFMAEGLAGIRTDSLMTSEIPTVNQRRNLGLEEQQENLERGSERILRSLEKLPDSPTKKLVSSYTQEIQTLLQISQAQANQINELQRSVRELTQQLTQQRLAQPENKSWWDETLITFSSAWEKWNQSLRQHQAASAIRTLYANQTVDGAKVLQLAEYRIEREGKNYTFSDNYGQVLMRFKSTKLGVRVDSESIQMKHNHYQDIELLKTQQSRNEQPDGAFSRPGAREGIKEFDRYMRSQTITSALIEYAKKLGKDVMLDGEFSYKWKAKLDGEVKIYAKDGRGLILAQAGNQMISRMTPQDFGYFEEALTKLRSHETSRITPISSRQRRKENDVER</sequence>
<protein>
    <submittedName>
        <fullName evidence="3">Uncharacterized protein</fullName>
    </submittedName>
</protein>
<evidence type="ECO:0000256" key="2">
    <source>
        <dbReference type="SAM" id="MobiDB-lite"/>
    </source>
</evidence>
<evidence type="ECO:0000313" key="3">
    <source>
        <dbReference type="EMBL" id="MFB2834234.1"/>
    </source>
</evidence>
<reference evidence="3 4" key="1">
    <citation type="submission" date="2024-09" db="EMBL/GenBank/DDBJ databases">
        <title>Floridaenema gen nov. (Aerosakkonemataceae, Aerosakkonematales ord. nov., Cyanobacteria) from benthic tropical and subtropical fresh waters, with the description of four new species.</title>
        <authorList>
            <person name="Moretto J.A."/>
            <person name="Berthold D.E."/>
            <person name="Lefler F.W."/>
            <person name="Huang I.-S."/>
            <person name="Laughinghouse H. IV."/>
        </authorList>
    </citation>
    <scope>NUCLEOTIDE SEQUENCE [LARGE SCALE GENOMIC DNA]</scope>
    <source>
        <strain evidence="3 4">BLCC-F167</strain>
    </source>
</reference>
<comment type="caution">
    <text evidence="3">The sequence shown here is derived from an EMBL/GenBank/DDBJ whole genome shotgun (WGS) entry which is preliminary data.</text>
</comment>
<feature type="region of interest" description="Disordered" evidence="2">
    <location>
        <begin position="541"/>
        <end position="561"/>
    </location>
</feature>
<accession>A0ABV4WGN6</accession>
<organism evidence="3 4">
    <name type="scientific">Floridaenema evergladense BLCC-F167</name>
    <dbReference type="NCBI Taxonomy" id="3153639"/>
    <lineage>
        <taxon>Bacteria</taxon>
        <taxon>Bacillati</taxon>
        <taxon>Cyanobacteriota</taxon>
        <taxon>Cyanophyceae</taxon>
        <taxon>Oscillatoriophycideae</taxon>
        <taxon>Aerosakkonematales</taxon>
        <taxon>Aerosakkonemataceae</taxon>
        <taxon>Floridanema</taxon>
        <taxon>Floridanema evergladense</taxon>
    </lineage>
</organism>
<evidence type="ECO:0000256" key="1">
    <source>
        <dbReference type="SAM" id="Coils"/>
    </source>
</evidence>
<keyword evidence="1" id="KW-0175">Coiled coil</keyword>
<dbReference type="Proteomes" id="UP001576780">
    <property type="component" value="Unassembled WGS sequence"/>
</dbReference>
<dbReference type="RefSeq" id="WP_413276676.1">
    <property type="nucleotide sequence ID" value="NZ_JBHFNT010000058.1"/>
</dbReference>
<proteinExistence type="predicted"/>
<evidence type="ECO:0000313" key="4">
    <source>
        <dbReference type="Proteomes" id="UP001576780"/>
    </source>
</evidence>
<feature type="coiled-coil region" evidence="1">
    <location>
        <begin position="300"/>
        <end position="327"/>
    </location>
</feature>
<name>A0ABV4WGN6_9CYAN</name>
<gene>
    <name evidence="3" type="ORF">ACE1CA_06845</name>
</gene>
<keyword evidence="4" id="KW-1185">Reference proteome</keyword>
<dbReference type="EMBL" id="JBHFNT010000058">
    <property type="protein sequence ID" value="MFB2834234.1"/>
    <property type="molecule type" value="Genomic_DNA"/>
</dbReference>